<evidence type="ECO:0000256" key="1">
    <source>
        <dbReference type="ARBA" id="ARBA00004241"/>
    </source>
</evidence>
<evidence type="ECO:0000313" key="4">
    <source>
        <dbReference type="EMBL" id="MUG69600.1"/>
    </source>
</evidence>
<evidence type="ECO:0000256" key="2">
    <source>
        <dbReference type="ARBA" id="ARBA00023287"/>
    </source>
</evidence>
<reference evidence="4 5" key="1">
    <citation type="submission" date="2019-11" db="EMBL/GenBank/DDBJ databases">
        <title>Draft genome sequences of five Paenibacillus species of dairy origin.</title>
        <authorList>
            <person name="Olajide A.M."/>
            <person name="Chen S."/>
            <person name="Lapointe G."/>
        </authorList>
    </citation>
    <scope>NUCLEOTIDE SEQUENCE [LARGE SCALE GENOMIC DNA]</scope>
    <source>
        <strain evidence="4 5">2CS3</strain>
    </source>
</reference>
<keyword evidence="5" id="KW-1185">Reference proteome</keyword>
<keyword evidence="2" id="KW-0178">Competence</keyword>
<feature type="transmembrane region" description="Helical" evidence="3">
    <location>
        <begin position="20"/>
        <end position="41"/>
    </location>
</feature>
<gene>
    <name evidence="4" type="ORF">GNP93_02800</name>
</gene>
<protein>
    <submittedName>
        <fullName evidence="4">Prepilin-type N-terminal cleavage/methylation domain-containing protein</fullName>
    </submittedName>
</protein>
<dbReference type="EMBL" id="WNZX01000002">
    <property type="protein sequence ID" value="MUG69600.1"/>
    <property type="molecule type" value="Genomic_DNA"/>
</dbReference>
<dbReference type="Pfam" id="PF07963">
    <property type="entry name" value="N_methyl"/>
    <property type="match status" value="1"/>
</dbReference>
<dbReference type="PROSITE" id="PS00409">
    <property type="entry name" value="PROKAR_NTER_METHYL"/>
    <property type="match status" value="1"/>
</dbReference>
<keyword evidence="3" id="KW-1133">Transmembrane helix</keyword>
<keyword evidence="3" id="KW-0472">Membrane</keyword>
<comment type="caution">
    <text evidence="4">The sequence shown here is derived from an EMBL/GenBank/DDBJ whole genome shotgun (WGS) entry which is preliminary data.</text>
</comment>
<evidence type="ECO:0000256" key="3">
    <source>
        <dbReference type="SAM" id="Phobius"/>
    </source>
</evidence>
<dbReference type="AlphaFoldDB" id="A0A7X2Z766"/>
<dbReference type="InterPro" id="IPR012902">
    <property type="entry name" value="N_methyl_site"/>
</dbReference>
<proteinExistence type="predicted"/>
<comment type="subcellular location">
    <subcellularLocation>
        <location evidence="1">Cell surface</location>
    </subcellularLocation>
</comment>
<sequence>MQKGRVVVNTERGITLLEVLAAVAILSVAMISFSLLFGQNFQFSHREERRDVSVNIARTVIEELKGQLPSGAERMTIFEDHQEIDLALLREPSADIQAVTVYYPSGTDRQFTVVIRNIPIPADKRITIPNPDDASQSYTFPYHDFFSHIEVEVENEALRTSYSLQSYVERRGLGE</sequence>
<keyword evidence="3" id="KW-0812">Transmembrane</keyword>
<dbReference type="GO" id="GO:0009986">
    <property type="term" value="C:cell surface"/>
    <property type="evidence" value="ECO:0007669"/>
    <property type="project" value="UniProtKB-SubCell"/>
</dbReference>
<evidence type="ECO:0000313" key="5">
    <source>
        <dbReference type="Proteomes" id="UP000450917"/>
    </source>
</evidence>
<dbReference type="NCBIfam" id="TIGR02532">
    <property type="entry name" value="IV_pilin_GFxxxE"/>
    <property type="match status" value="1"/>
</dbReference>
<accession>A0A7X2Z766</accession>
<name>A0A7X2Z766_9BACL</name>
<organism evidence="4 5">
    <name type="scientific">Paenibacillus validus</name>
    <dbReference type="NCBI Taxonomy" id="44253"/>
    <lineage>
        <taxon>Bacteria</taxon>
        <taxon>Bacillati</taxon>
        <taxon>Bacillota</taxon>
        <taxon>Bacilli</taxon>
        <taxon>Bacillales</taxon>
        <taxon>Paenibacillaceae</taxon>
        <taxon>Paenibacillus</taxon>
    </lineage>
</organism>
<dbReference type="GO" id="GO:0030420">
    <property type="term" value="P:establishment of competence for transformation"/>
    <property type="evidence" value="ECO:0007669"/>
    <property type="project" value="UniProtKB-KW"/>
</dbReference>
<dbReference type="Proteomes" id="UP000450917">
    <property type="component" value="Unassembled WGS sequence"/>
</dbReference>